<keyword evidence="5" id="KW-1185">Reference proteome</keyword>
<reference evidence="5" key="1">
    <citation type="journal article" date="2019" name="Int. J. Syst. Evol. Microbiol.">
        <title>The Global Catalogue of Microorganisms (GCM) 10K type strain sequencing project: providing services to taxonomists for standard genome sequencing and annotation.</title>
        <authorList>
            <consortium name="The Broad Institute Genomics Platform"/>
            <consortium name="The Broad Institute Genome Sequencing Center for Infectious Disease"/>
            <person name="Wu L."/>
            <person name="Ma J."/>
        </authorList>
    </citation>
    <scope>NUCLEOTIDE SEQUENCE [LARGE SCALE GENOMIC DNA]</scope>
    <source>
        <strain evidence="5">CGMCC 4.7277</strain>
    </source>
</reference>
<feature type="compositionally biased region" description="Polar residues" evidence="2">
    <location>
        <begin position="73"/>
        <end position="85"/>
    </location>
</feature>
<organism evidence="4 5">
    <name type="scientific">Polaromonas jejuensis</name>
    <dbReference type="NCBI Taxonomy" id="457502"/>
    <lineage>
        <taxon>Bacteria</taxon>
        <taxon>Pseudomonadati</taxon>
        <taxon>Pseudomonadota</taxon>
        <taxon>Betaproteobacteria</taxon>
        <taxon>Burkholderiales</taxon>
        <taxon>Comamonadaceae</taxon>
        <taxon>Polaromonas</taxon>
    </lineage>
</organism>
<dbReference type="InterPro" id="IPR006680">
    <property type="entry name" value="Amidohydro-rel"/>
</dbReference>
<dbReference type="Proteomes" id="UP001596084">
    <property type="component" value="Unassembled WGS sequence"/>
</dbReference>
<dbReference type="PANTHER" id="PTHR21240">
    <property type="entry name" value="2-AMINO-3-CARBOXYLMUCONATE-6-SEMIALDEHYDE DECARBOXYLASE"/>
    <property type="match status" value="1"/>
</dbReference>
<dbReference type="PANTHER" id="PTHR21240:SF28">
    <property type="entry name" value="ISO-OROTATE DECARBOXYLASE (EUROFUNG)"/>
    <property type="match status" value="1"/>
</dbReference>
<dbReference type="Pfam" id="PF04909">
    <property type="entry name" value="Amidohydro_2"/>
    <property type="match status" value="1"/>
</dbReference>
<dbReference type="InterPro" id="IPR032465">
    <property type="entry name" value="ACMSD"/>
</dbReference>
<dbReference type="EMBL" id="JBHSMX010000011">
    <property type="protein sequence ID" value="MFC5520770.1"/>
    <property type="molecule type" value="Genomic_DNA"/>
</dbReference>
<evidence type="ECO:0000313" key="5">
    <source>
        <dbReference type="Proteomes" id="UP001596084"/>
    </source>
</evidence>
<dbReference type="InterPro" id="IPR032466">
    <property type="entry name" value="Metal_Hydrolase"/>
</dbReference>
<sequence length="424" mass="46601">MRSPTSPHGISAFSEKPKVIAATPLIHFCKLLSPRSTVLYTCSPTCKDPRHQHAATNDSTSWKLGRPARAASANKTRSAGASVRTSTSSAPVIDVHCHYLNPAISAKTADLQMSKHDPSVIYANELTRETNVAQMKDRASKLTGTDERLQDMDRMGIDIQAISPAPFQYFYFVEAERGAALAREVNEGIARLVADTPARFVGMGSVPLQNAELAVQEMDHAIKVLGLRGIEINTNVNGRNLTDPQLGLEPFFARANELGAVLFLHPVGFSEGARLTNHYFNNVIGNPLDTTIAVSHLIFDGVVDRYPKIKFIAAHGGGYVSHYWARMDHAWRARPDCRTVIRRAPSTYLKKFYVDTVVFAPEMLRHLVDTFGAERVLLGSDYPYDMGEEDPRGLIGAVKGLSRADRSLIEGGNAAKLFTVKQSR</sequence>
<evidence type="ECO:0000256" key="1">
    <source>
        <dbReference type="ARBA" id="ARBA00023239"/>
    </source>
</evidence>
<evidence type="ECO:0000256" key="2">
    <source>
        <dbReference type="SAM" id="MobiDB-lite"/>
    </source>
</evidence>
<protein>
    <submittedName>
        <fullName evidence="4">Amidohydrolase family protein</fullName>
    </submittedName>
</protein>
<evidence type="ECO:0000313" key="4">
    <source>
        <dbReference type="EMBL" id="MFC5520770.1"/>
    </source>
</evidence>
<comment type="caution">
    <text evidence="4">The sequence shown here is derived from an EMBL/GenBank/DDBJ whole genome shotgun (WGS) entry which is preliminary data.</text>
</comment>
<accession>A0ABW0Q7Q2</accession>
<gene>
    <name evidence="4" type="ORF">ACFPP7_07535</name>
</gene>
<dbReference type="SUPFAM" id="SSF51556">
    <property type="entry name" value="Metallo-dependent hydrolases"/>
    <property type="match status" value="1"/>
</dbReference>
<evidence type="ECO:0000259" key="3">
    <source>
        <dbReference type="Pfam" id="PF04909"/>
    </source>
</evidence>
<dbReference type="RefSeq" id="WP_157090178.1">
    <property type="nucleotide sequence ID" value="NZ_JBHSMX010000011.1"/>
</dbReference>
<dbReference type="Gene3D" id="3.20.20.140">
    <property type="entry name" value="Metal-dependent hydrolases"/>
    <property type="match status" value="1"/>
</dbReference>
<feature type="region of interest" description="Disordered" evidence="2">
    <location>
        <begin position="49"/>
        <end position="85"/>
    </location>
</feature>
<feature type="domain" description="Amidohydrolase-related" evidence="3">
    <location>
        <begin position="93"/>
        <end position="418"/>
    </location>
</feature>
<proteinExistence type="predicted"/>
<keyword evidence="1" id="KW-0456">Lyase</keyword>
<name>A0ABW0Q7Q2_9BURK</name>